<protein>
    <submittedName>
        <fullName evidence="7">Membrane protein</fullName>
    </submittedName>
</protein>
<feature type="transmembrane region" description="Helical" evidence="5">
    <location>
        <begin position="35"/>
        <end position="53"/>
    </location>
</feature>
<reference evidence="7 8" key="2">
    <citation type="journal article" date="2013" name="Int. J. Syst. Evol. Microbiol.">
        <title>Methylophaga nitratireducenticrescens sp. nov. and Methylophaga frappieri sp. nov., isolated from the biofilm of the methanol-fed denitrification system treating the seawater at the Montreal Biodome.</title>
        <authorList>
            <person name="Villeneuve C."/>
            <person name="Martineau C."/>
            <person name="Mauffrey F."/>
            <person name="Villemur R."/>
        </authorList>
    </citation>
    <scope>NUCLEOTIDE SEQUENCE [LARGE SCALE GENOMIC DNA]</scope>
    <source>
        <strain evidence="7 8">JAM1</strain>
    </source>
</reference>
<feature type="transmembrane region" description="Helical" evidence="5">
    <location>
        <begin position="12"/>
        <end position="29"/>
    </location>
</feature>
<evidence type="ECO:0000256" key="2">
    <source>
        <dbReference type="ARBA" id="ARBA00022692"/>
    </source>
</evidence>
<dbReference type="eggNOG" id="COG3307">
    <property type="taxonomic scope" value="Bacteria"/>
</dbReference>
<dbReference type="STRING" id="754476.Q7A_1430"/>
<dbReference type="RefSeq" id="WP_014706633.1">
    <property type="nucleotide sequence ID" value="NC_017857.3"/>
</dbReference>
<dbReference type="HOGENOM" id="CLU_542689_0_0_6"/>
<comment type="subcellular location">
    <subcellularLocation>
        <location evidence="1">Membrane</location>
        <topology evidence="1">Multi-pass membrane protein</topology>
    </subcellularLocation>
</comment>
<dbReference type="AlphaFoldDB" id="I1XIP1"/>
<accession>I1XIP1</accession>
<dbReference type="KEGG" id="mej:Q7A_1430"/>
<dbReference type="PATRIC" id="fig|754476.3.peg.1414"/>
<name>I1XIP1_METNJ</name>
<evidence type="ECO:0000256" key="3">
    <source>
        <dbReference type="ARBA" id="ARBA00022989"/>
    </source>
</evidence>
<feature type="transmembrane region" description="Helical" evidence="5">
    <location>
        <begin position="285"/>
        <end position="301"/>
    </location>
</feature>
<feature type="transmembrane region" description="Helical" evidence="5">
    <location>
        <begin position="117"/>
        <end position="137"/>
    </location>
</feature>
<evidence type="ECO:0000256" key="4">
    <source>
        <dbReference type="ARBA" id="ARBA00023136"/>
    </source>
</evidence>
<dbReference type="PANTHER" id="PTHR37422">
    <property type="entry name" value="TEICHURONIC ACID BIOSYNTHESIS PROTEIN TUAE"/>
    <property type="match status" value="1"/>
</dbReference>
<evidence type="ECO:0000313" key="8">
    <source>
        <dbReference type="Proteomes" id="UP000009144"/>
    </source>
</evidence>
<evidence type="ECO:0000313" key="7">
    <source>
        <dbReference type="EMBL" id="AFI84260.1"/>
    </source>
</evidence>
<sequence length="502" mass="56745">MDNPASRIQHYPLWYLPLAGIFALIYVSLSALSFTWIVLLFLALCFAAGAFWFKDIQNVLFFGFVFTSSISLTKALIVEGGIYTPGLSVTLSDIFLIPLLFLWLFDKKIVHGEKIYWSKLHFLPLIFLLWSWATMAISEDKLAGFFLCISFTKYFVIFVFFADYVKTPRQIRLIFYAFGLAMCVHFMMMFLELMVGNIIDLQGAKTTTTGTSLVFAEAGGVHAFRPSGFMGHPNALADLMVFLLPPMLMMLILGQSKIGNVRWMAILGLFVFGIIALLLTLSRAGWISFTAAVLFMLFIGYKRGVVMRKYINMLFVIGGISIIIAVMVFPTIYLRITESDERSSESRLAMMHQAALIIQRNPVVGVGIGGYNRAARANIPEFFAHLSPWFQDELLKGVVHNKYLLVMAEMGAIGLIIFVLMLWRFIMIVPNDRQWSDPVLFALALGVTASIFGQSIFYLFDHFYADQRITLSYLFFGLLTALLKIKTVQNRDLITTSKNVSH</sequence>
<dbReference type="GO" id="GO:0016020">
    <property type="term" value="C:membrane"/>
    <property type="evidence" value="ECO:0007669"/>
    <property type="project" value="UniProtKB-SubCell"/>
</dbReference>
<keyword evidence="3 5" id="KW-1133">Transmembrane helix</keyword>
<keyword evidence="2 5" id="KW-0812">Transmembrane</keyword>
<feature type="transmembrane region" description="Helical" evidence="5">
    <location>
        <begin position="261"/>
        <end position="279"/>
    </location>
</feature>
<feature type="transmembrane region" description="Helical" evidence="5">
    <location>
        <begin position="469"/>
        <end position="485"/>
    </location>
</feature>
<feature type="transmembrane region" description="Helical" evidence="5">
    <location>
        <begin position="60"/>
        <end position="77"/>
    </location>
</feature>
<dbReference type="InterPro" id="IPR007016">
    <property type="entry name" value="O-antigen_ligase-rel_domated"/>
</dbReference>
<evidence type="ECO:0000256" key="1">
    <source>
        <dbReference type="ARBA" id="ARBA00004141"/>
    </source>
</evidence>
<dbReference type="Proteomes" id="UP000009144">
    <property type="component" value="Chromosome"/>
</dbReference>
<dbReference type="InterPro" id="IPR051533">
    <property type="entry name" value="WaaL-like"/>
</dbReference>
<proteinExistence type="predicted"/>
<dbReference type="EMBL" id="CP003390">
    <property type="protein sequence ID" value="AFI84260.1"/>
    <property type="molecule type" value="Genomic_DNA"/>
</dbReference>
<feature type="transmembrane region" description="Helical" evidence="5">
    <location>
        <begin position="403"/>
        <end position="426"/>
    </location>
</feature>
<evidence type="ECO:0000256" key="5">
    <source>
        <dbReference type="SAM" id="Phobius"/>
    </source>
</evidence>
<dbReference type="Pfam" id="PF04932">
    <property type="entry name" value="Wzy_C"/>
    <property type="match status" value="1"/>
</dbReference>
<feature type="transmembrane region" description="Helical" evidence="5">
    <location>
        <begin position="313"/>
        <end position="336"/>
    </location>
</feature>
<keyword evidence="8" id="KW-1185">Reference proteome</keyword>
<feature type="transmembrane region" description="Helical" evidence="5">
    <location>
        <begin position="143"/>
        <end position="161"/>
    </location>
</feature>
<evidence type="ECO:0000259" key="6">
    <source>
        <dbReference type="Pfam" id="PF04932"/>
    </source>
</evidence>
<organism evidence="7 8">
    <name type="scientific">Methylophaga nitratireducenticrescens</name>
    <dbReference type="NCBI Taxonomy" id="754476"/>
    <lineage>
        <taxon>Bacteria</taxon>
        <taxon>Pseudomonadati</taxon>
        <taxon>Pseudomonadota</taxon>
        <taxon>Gammaproteobacteria</taxon>
        <taxon>Thiotrichales</taxon>
        <taxon>Piscirickettsiaceae</taxon>
        <taxon>Methylophaga</taxon>
    </lineage>
</organism>
<gene>
    <name evidence="7" type="ordered locus">Q7A_1430</name>
</gene>
<reference evidence="7 8" key="1">
    <citation type="journal article" date="2012" name="J. Bacteriol.">
        <title>Complete genome sequences of Methylophaga sp. strain JAM1 and Methylophaga sp. strain JAM7.</title>
        <authorList>
            <person name="Villeneuve C."/>
            <person name="Martineau C."/>
            <person name="Mauffrey F."/>
            <person name="Villemur R."/>
        </authorList>
    </citation>
    <scope>NUCLEOTIDE SEQUENCE [LARGE SCALE GENOMIC DNA]</scope>
    <source>
        <strain evidence="7 8">JAM1</strain>
    </source>
</reference>
<feature type="transmembrane region" description="Helical" evidence="5">
    <location>
        <begin position="235"/>
        <end position="254"/>
    </location>
</feature>
<feature type="domain" description="O-antigen ligase-related" evidence="6">
    <location>
        <begin position="269"/>
        <end position="419"/>
    </location>
</feature>
<feature type="transmembrane region" description="Helical" evidence="5">
    <location>
        <begin position="173"/>
        <end position="191"/>
    </location>
</feature>
<dbReference type="OrthoDB" id="9795248at2"/>
<dbReference type="PANTHER" id="PTHR37422:SF13">
    <property type="entry name" value="LIPOPOLYSACCHARIDE BIOSYNTHESIS PROTEIN PA4999-RELATED"/>
    <property type="match status" value="1"/>
</dbReference>
<feature type="transmembrane region" description="Helical" evidence="5">
    <location>
        <begin position="83"/>
        <end position="105"/>
    </location>
</feature>
<keyword evidence="4 5" id="KW-0472">Membrane</keyword>
<feature type="transmembrane region" description="Helical" evidence="5">
    <location>
        <begin position="438"/>
        <end position="457"/>
    </location>
</feature>